<dbReference type="PROSITE" id="PS50011">
    <property type="entry name" value="PROTEIN_KINASE_DOM"/>
    <property type="match status" value="1"/>
</dbReference>
<dbReference type="Pfam" id="PF06760">
    <property type="entry name" value="DUF1221"/>
    <property type="match status" value="1"/>
</dbReference>
<feature type="domain" description="Protein kinase" evidence="2">
    <location>
        <begin position="221"/>
        <end position="490"/>
    </location>
</feature>
<dbReference type="InterPro" id="IPR010632">
    <property type="entry name" value="DUF1221"/>
</dbReference>
<dbReference type="EMBL" id="JBEAFC010000003">
    <property type="protein sequence ID" value="KAL1561945.1"/>
    <property type="molecule type" value="Genomic_DNA"/>
</dbReference>
<comment type="caution">
    <text evidence="3">The sequence shown here is derived from an EMBL/GenBank/DDBJ whole genome shotgun (WGS) entry which is preliminary data.</text>
</comment>
<dbReference type="InterPro" id="IPR011009">
    <property type="entry name" value="Kinase-like_dom_sf"/>
</dbReference>
<protein>
    <submittedName>
        <fullName evidence="3">Light-sensor Protein kinase-like</fullName>
    </submittedName>
</protein>
<proteinExistence type="predicted"/>
<dbReference type="Gene3D" id="1.10.510.10">
    <property type="entry name" value="Transferase(Phosphotransferase) domain 1"/>
    <property type="match status" value="1"/>
</dbReference>
<dbReference type="InterPro" id="IPR000719">
    <property type="entry name" value="Prot_kinase_dom"/>
</dbReference>
<dbReference type="FunFam" id="1.10.510.10:FF:000778">
    <property type="entry name" value="Kinase family protein"/>
    <property type="match status" value="1"/>
</dbReference>
<evidence type="ECO:0000256" key="1">
    <source>
        <dbReference type="SAM" id="MobiDB-lite"/>
    </source>
</evidence>
<evidence type="ECO:0000313" key="3">
    <source>
        <dbReference type="EMBL" id="KAL1561945.1"/>
    </source>
</evidence>
<dbReference type="AlphaFoldDB" id="A0ABD1HZN6"/>
<organism evidence="3 4">
    <name type="scientific">Salvia divinorum</name>
    <name type="common">Maria pastora</name>
    <name type="synonym">Diviner's sage</name>
    <dbReference type="NCBI Taxonomy" id="28513"/>
    <lineage>
        <taxon>Eukaryota</taxon>
        <taxon>Viridiplantae</taxon>
        <taxon>Streptophyta</taxon>
        <taxon>Embryophyta</taxon>
        <taxon>Tracheophyta</taxon>
        <taxon>Spermatophyta</taxon>
        <taxon>Magnoliopsida</taxon>
        <taxon>eudicotyledons</taxon>
        <taxon>Gunneridae</taxon>
        <taxon>Pentapetalae</taxon>
        <taxon>asterids</taxon>
        <taxon>lamiids</taxon>
        <taxon>Lamiales</taxon>
        <taxon>Lamiaceae</taxon>
        <taxon>Nepetoideae</taxon>
        <taxon>Mentheae</taxon>
        <taxon>Salviinae</taxon>
        <taxon>Salvia</taxon>
        <taxon>Salvia subgen. Calosphace</taxon>
    </lineage>
</organism>
<name>A0ABD1HZN6_SALDI</name>
<dbReference type="PANTHER" id="PTHR44329">
    <property type="entry name" value="SERINE/THREONINE-PROTEIN KINASE TNNI3K-RELATED"/>
    <property type="match status" value="1"/>
</dbReference>
<evidence type="ECO:0000259" key="2">
    <source>
        <dbReference type="PROSITE" id="PS50011"/>
    </source>
</evidence>
<dbReference type="Pfam" id="PF07714">
    <property type="entry name" value="PK_Tyr_Ser-Thr"/>
    <property type="match status" value="1"/>
</dbReference>
<dbReference type="InterPro" id="IPR001245">
    <property type="entry name" value="Ser-Thr/Tyr_kinase_cat_dom"/>
</dbReference>
<dbReference type="InterPro" id="IPR051681">
    <property type="entry name" value="Ser/Thr_Kinases-Pseudokinases"/>
</dbReference>
<gene>
    <name evidence="3" type="ORF">AAHA92_04579</name>
</gene>
<evidence type="ECO:0000313" key="4">
    <source>
        <dbReference type="Proteomes" id="UP001567538"/>
    </source>
</evidence>
<dbReference type="PANTHER" id="PTHR44329:SF260">
    <property type="entry name" value="PROTEIN KINASE DOMAIN-CONTAINING PROTEIN"/>
    <property type="match status" value="1"/>
</dbReference>
<dbReference type="Proteomes" id="UP001567538">
    <property type="component" value="Unassembled WGS sequence"/>
</dbReference>
<feature type="region of interest" description="Disordered" evidence="1">
    <location>
        <begin position="592"/>
        <end position="659"/>
    </location>
</feature>
<reference evidence="3 4" key="1">
    <citation type="submission" date="2024-06" db="EMBL/GenBank/DDBJ databases">
        <title>A chromosome level genome sequence of Diviner's sage (Salvia divinorum).</title>
        <authorList>
            <person name="Ford S.A."/>
            <person name="Ro D.-K."/>
            <person name="Ness R.W."/>
            <person name="Phillips M.A."/>
        </authorList>
    </citation>
    <scope>NUCLEOTIDE SEQUENCE [LARGE SCALE GENOMIC DNA]</scope>
    <source>
        <strain evidence="3">SAF-2024a</strain>
        <tissue evidence="3">Leaf</tissue>
    </source>
</reference>
<feature type="region of interest" description="Disordered" evidence="1">
    <location>
        <begin position="547"/>
        <end position="576"/>
    </location>
</feature>
<sequence>MEQFRQIGEVVGSLNALMVFQNNLYNQRQCSLLVDMLVSGYRTIAEMMKANLKYKEKNAKWKILEQPLKELLRVYKECESYVKMCLDTKDFLAKSVTLYHNSDCVEFHIHNLLSCIPAAVESIEMAGHIAGKDHDDMQRKKTVYAFKYRKGLKDPRIFQLMFGQQYLVSQDFCSRMESVWDEDRLFILKNVRERGLAAKVCDVLLSDTLLPSNILVNSKDYKIRRRLGTGKQFKEIQWLGESFALRHFHAEGVEELQKEFAADISLAHPNVMHSLCGFFDEDKKECFLVMELMHKDLSTYVKELCGPKKRVPFSIPVAVDLMLQIARGMEYLHSKRIPHGELSPSSILIRPRPNGAGEGFVQAKIAGFGLDASIRRLTQSTPADSGELSYIWYAPEVLGQETQGNVEKSDMYSFGMVCFEILTGKVPFEDAHLQGDKMSRNIRAGERPLFPFHTPKFLANLIKKCWHTEPAQRPSFSSICRIIRYTKRFLAMNPDYGQQEGVPLPPLEFSDVETAFMARCAASNKMHAVSQIPYQMFAYRVVERERASVGQRETSESGSDGASTGGEEAPALTVDDSWATLKERRMRSLPSIETVANKLSTTSKSLDLKTKPGTPRGRVLRPPHTPLGRPARMHSESKLVVATPRTRRRPGASSDSELN</sequence>
<dbReference type="SUPFAM" id="SSF56112">
    <property type="entry name" value="Protein kinase-like (PK-like)"/>
    <property type="match status" value="1"/>
</dbReference>
<accession>A0ABD1HZN6</accession>
<keyword evidence="4" id="KW-1185">Reference proteome</keyword>